<dbReference type="EMBL" id="JH413829">
    <property type="protein sequence ID" value="EHL30481.1"/>
    <property type="molecule type" value="Genomic_DNA"/>
</dbReference>
<evidence type="ECO:0000256" key="1">
    <source>
        <dbReference type="SAM" id="MobiDB-lite"/>
    </source>
</evidence>
<dbReference type="InParanoid" id="G9EQ86"/>
<organism evidence="2 3">
    <name type="scientific">Legionella drancourtii LLAP12</name>
    <dbReference type="NCBI Taxonomy" id="658187"/>
    <lineage>
        <taxon>Bacteria</taxon>
        <taxon>Pseudomonadati</taxon>
        <taxon>Pseudomonadota</taxon>
        <taxon>Gammaproteobacteria</taxon>
        <taxon>Legionellales</taxon>
        <taxon>Legionellaceae</taxon>
        <taxon>Legionella</taxon>
    </lineage>
</organism>
<sequence>MTPFQRVLQGAGEENQKSKSANTRCNCWAELNQPYEGLSDVLGN</sequence>
<protein>
    <submittedName>
        <fullName evidence="2">Uncharacterized protein</fullName>
    </submittedName>
</protein>
<gene>
    <name evidence="2" type="ORF">LDG_7433</name>
</gene>
<keyword evidence="3" id="KW-1185">Reference proteome</keyword>
<dbReference type="AlphaFoldDB" id="G9EQ86"/>
<evidence type="ECO:0000313" key="3">
    <source>
        <dbReference type="Proteomes" id="UP000002770"/>
    </source>
</evidence>
<feature type="region of interest" description="Disordered" evidence="1">
    <location>
        <begin position="1"/>
        <end position="22"/>
    </location>
</feature>
<dbReference type="Proteomes" id="UP000002770">
    <property type="component" value="Unassembled WGS sequence"/>
</dbReference>
<name>G9EQ86_9GAMM</name>
<proteinExistence type="predicted"/>
<dbReference type="HOGENOM" id="CLU_3218044_0_0_6"/>
<accession>G9EQ86</accession>
<evidence type="ECO:0000313" key="2">
    <source>
        <dbReference type="EMBL" id="EHL30481.1"/>
    </source>
</evidence>
<reference evidence="2 3" key="1">
    <citation type="journal article" date="2011" name="BMC Genomics">
        <title>Insight into cross-talk between intra-amoebal pathogens.</title>
        <authorList>
            <person name="Gimenez G."/>
            <person name="Bertelli C."/>
            <person name="Moliner C."/>
            <person name="Robert C."/>
            <person name="Raoult D."/>
            <person name="Fournier P.E."/>
            <person name="Greub G."/>
        </authorList>
    </citation>
    <scope>NUCLEOTIDE SEQUENCE [LARGE SCALE GENOMIC DNA]</scope>
    <source>
        <strain evidence="2 3">LLAP12</strain>
    </source>
</reference>